<reference evidence="1 2" key="1">
    <citation type="submission" date="2024-03" db="EMBL/GenBank/DDBJ databases">
        <authorList>
            <person name="Gkanogiannis A."/>
            <person name="Becerra Lopez-Lavalle L."/>
        </authorList>
    </citation>
    <scope>NUCLEOTIDE SEQUENCE [LARGE SCALE GENOMIC DNA]</scope>
</reference>
<gene>
    <name evidence="1" type="ORF">CITCOLO1_LOCUS21390</name>
</gene>
<accession>A0ABP0ZDK4</accession>
<protein>
    <submittedName>
        <fullName evidence="1">Uncharacterized protein</fullName>
    </submittedName>
</protein>
<proteinExistence type="predicted"/>
<sequence length="114" mass="12899">MVVKMGQVLLDRGLNPTHRTFPQVPEFSLFGDIHSFMLFRANLHAVRTAIRFSFTLSSVLPFPDSFSIANASLFSWLSVISFKFKSPIEINPLCLFAICVMDLWSLILDADVFV</sequence>
<dbReference type="EMBL" id="OZ021743">
    <property type="protein sequence ID" value="CAK9328955.1"/>
    <property type="molecule type" value="Genomic_DNA"/>
</dbReference>
<dbReference type="Proteomes" id="UP001642487">
    <property type="component" value="Chromosome 9"/>
</dbReference>
<keyword evidence="2" id="KW-1185">Reference proteome</keyword>
<name>A0ABP0ZDK4_9ROSI</name>
<evidence type="ECO:0000313" key="1">
    <source>
        <dbReference type="EMBL" id="CAK9328955.1"/>
    </source>
</evidence>
<evidence type="ECO:0000313" key="2">
    <source>
        <dbReference type="Proteomes" id="UP001642487"/>
    </source>
</evidence>
<organism evidence="1 2">
    <name type="scientific">Citrullus colocynthis</name>
    <name type="common">colocynth</name>
    <dbReference type="NCBI Taxonomy" id="252529"/>
    <lineage>
        <taxon>Eukaryota</taxon>
        <taxon>Viridiplantae</taxon>
        <taxon>Streptophyta</taxon>
        <taxon>Embryophyta</taxon>
        <taxon>Tracheophyta</taxon>
        <taxon>Spermatophyta</taxon>
        <taxon>Magnoliopsida</taxon>
        <taxon>eudicotyledons</taxon>
        <taxon>Gunneridae</taxon>
        <taxon>Pentapetalae</taxon>
        <taxon>rosids</taxon>
        <taxon>fabids</taxon>
        <taxon>Cucurbitales</taxon>
        <taxon>Cucurbitaceae</taxon>
        <taxon>Benincaseae</taxon>
        <taxon>Citrullus</taxon>
    </lineage>
</organism>